<dbReference type="Proteomes" id="UP001148299">
    <property type="component" value="Unassembled WGS sequence"/>
</dbReference>
<reference evidence="1" key="2">
    <citation type="journal article" date="2023" name="IMA Fungus">
        <title>Comparative genomic study of the Penicillium genus elucidates a diverse pangenome and 15 lateral gene transfer events.</title>
        <authorList>
            <person name="Petersen C."/>
            <person name="Sorensen T."/>
            <person name="Nielsen M.R."/>
            <person name="Sondergaard T.E."/>
            <person name="Sorensen J.L."/>
            <person name="Fitzpatrick D.A."/>
            <person name="Frisvad J.C."/>
            <person name="Nielsen K.L."/>
        </authorList>
    </citation>
    <scope>NUCLEOTIDE SEQUENCE</scope>
    <source>
        <strain evidence="1">IBT 35675</strain>
    </source>
</reference>
<proteinExistence type="predicted"/>
<evidence type="ECO:0000313" key="1">
    <source>
        <dbReference type="EMBL" id="KAJ5346533.1"/>
    </source>
</evidence>
<organism evidence="1 2">
    <name type="scientific">Penicillium brevicompactum</name>
    <dbReference type="NCBI Taxonomy" id="5074"/>
    <lineage>
        <taxon>Eukaryota</taxon>
        <taxon>Fungi</taxon>
        <taxon>Dikarya</taxon>
        <taxon>Ascomycota</taxon>
        <taxon>Pezizomycotina</taxon>
        <taxon>Eurotiomycetes</taxon>
        <taxon>Eurotiomycetidae</taxon>
        <taxon>Eurotiales</taxon>
        <taxon>Aspergillaceae</taxon>
        <taxon>Penicillium</taxon>
    </lineage>
</organism>
<gene>
    <name evidence="1" type="ORF">N7541_009015</name>
</gene>
<dbReference type="AlphaFoldDB" id="A0A9W9QYQ6"/>
<comment type="caution">
    <text evidence="1">The sequence shown here is derived from an EMBL/GenBank/DDBJ whole genome shotgun (WGS) entry which is preliminary data.</text>
</comment>
<accession>A0A9W9QYQ6</accession>
<keyword evidence="2" id="KW-1185">Reference proteome</keyword>
<dbReference type="EMBL" id="JAPZBR010000007">
    <property type="protein sequence ID" value="KAJ5346533.1"/>
    <property type="molecule type" value="Genomic_DNA"/>
</dbReference>
<reference evidence="1" key="1">
    <citation type="submission" date="2022-12" db="EMBL/GenBank/DDBJ databases">
        <authorList>
            <person name="Petersen C."/>
        </authorList>
    </citation>
    <scope>NUCLEOTIDE SEQUENCE</scope>
    <source>
        <strain evidence="1">IBT 35675</strain>
    </source>
</reference>
<sequence length="103" mass="11362">MDAATFEAFDFGFETLSSRTYDAISSDDHNVHYEVSCRAAPSRFADHRTPVIPPGYRPIPGYEAYRLIQQARALAGPIAVRRGLPLPAPIWTGGDAKSVGLRW</sequence>
<protein>
    <submittedName>
        <fullName evidence="1">Uncharacterized protein</fullName>
    </submittedName>
</protein>
<name>A0A9W9QYQ6_PENBR</name>
<evidence type="ECO:0000313" key="2">
    <source>
        <dbReference type="Proteomes" id="UP001148299"/>
    </source>
</evidence>